<sequence length="473" mass="52953">MGLCSSRPGRMITRTTATAARISVRALLRNKVYSCVRYSSTYHEKVYAIPFNHPLELARKKATVASGFPTESILAILSVFGETLFGRDVVRSRVELKEFKPVYLPTWAVDAEVEAKVWVGEDAQQGVSMFQSFGSYFPGLSLDPLSGVPFHFSGQSATPPEIVPFSPSMLRYLGQDVIPIPYTLSPLRLPAVAQSISTHDARIADDWRFQPSSVKFPMLAAYPVLFPVYMAAFNYAGGAPDGSDKLITVIVDADKPTSAVHLQFDDGSWLTLSIERRDWVVQQTFLDIPSHTVAPLGGSTPRERLEQLKKYLDARIDGVRWDDVPTEDIDWADARIMPYEKEQVERNREWMALGTKLMGLKEVMRGMPSLGGSTAMFQVQVGSRTLKTPTTPESESSPNSAKQESSTNTNAGTRSGVSWGPIKVTMQEDLDRMLREEIDQVEKKREETKMEWLRRWEASQAKPHDHSDQETAR</sequence>
<evidence type="ECO:0000313" key="3">
    <source>
        <dbReference type="Proteomes" id="UP000027195"/>
    </source>
</evidence>
<dbReference type="AlphaFoldDB" id="A0A067MTI5"/>
<feature type="compositionally biased region" description="Low complexity" evidence="1">
    <location>
        <begin position="388"/>
        <end position="398"/>
    </location>
</feature>
<organism evidence="2 3">
    <name type="scientific">Botryobasidium botryosum (strain FD-172 SS1)</name>
    <dbReference type="NCBI Taxonomy" id="930990"/>
    <lineage>
        <taxon>Eukaryota</taxon>
        <taxon>Fungi</taxon>
        <taxon>Dikarya</taxon>
        <taxon>Basidiomycota</taxon>
        <taxon>Agaricomycotina</taxon>
        <taxon>Agaricomycetes</taxon>
        <taxon>Cantharellales</taxon>
        <taxon>Botryobasidiaceae</taxon>
        <taxon>Botryobasidium</taxon>
    </lineage>
</organism>
<dbReference type="OrthoDB" id="2349883at2759"/>
<dbReference type="Proteomes" id="UP000027195">
    <property type="component" value="Unassembled WGS sequence"/>
</dbReference>
<dbReference type="EMBL" id="KL198035">
    <property type="protein sequence ID" value="KDQ14861.1"/>
    <property type="molecule type" value="Genomic_DNA"/>
</dbReference>
<accession>A0A067MTI5</accession>
<keyword evidence="3" id="KW-1185">Reference proteome</keyword>
<evidence type="ECO:0000256" key="1">
    <source>
        <dbReference type="SAM" id="MobiDB-lite"/>
    </source>
</evidence>
<dbReference type="HOGENOM" id="CLU_594491_0_0_1"/>
<protein>
    <submittedName>
        <fullName evidence="2">Uncharacterized protein</fullName>
    </submittedName>
</protein>
<dbReference type="InParanoid" id="A0A067MTI5"/>
<gene>
    <name evidence="2" type="ORF">BOTBODRAFT_331257</name>
</gene>
<feature type="region of interest" description="Disordered" evidence="1">
    <location>
        <begin position="385"/>
        <end position="423"/>
    </location>
</feature>
<name>A0A067MTI5_BOTB1</name>
<feature type="compositionally biased region" description="Polar residues" evidence="1">
    <location>
        <begin position="399"/>
        <end position="416"/>
    </location>
</feature>
<proteinExistence type="predicted"/>
<reference evidence="3" key="1">
    <citation type="journal article" date="2014" name="Proc. Natl. Acad. Sci. U.S.A.">
        <title>Extensive sampling of basidiomycete genomes demonstrates inadequacy of the white-rot/brown-rot paradigm for wood decay fungi.</title>
        <authorList>
            <person name="Riley R."/>
            <person name="Salamov A.A."/>
            <person name="Brown D.W."/>
            <person name="Nagy L.G."/>
            <person name="Floudas D."/>
            <person name="Held B.W."/>
            <person name="Levasseur A."/>
            <person name="Lombard V."/>
            <person name="Morin E."/>
            <person name="Otillar R."/>
            <person name="Lindquist E.A."/>
            <person name="Sun H."/>
            <person name="LaButti K.M."/>
            <person name="Schmutz J."/>
            <person name="Jabbour D."/>
            <person name="Luo H."/>
            <person name="Baker S.E."/>
            <person name="Pisabarro A.G."/>
            <person name="Walton J.D."/>
            <person name="Blanchette R.A."/>
            <person name="Henrissat B."/>
            <person name="Martin F."/>
            <person name="Cullen D."/>
            <person name="Hibbett D.S."/>
            <person name="Grigoriev I.V."/>
        </authorList>
    </citation>
    <scope>NUCLEOTIDE SEQUENCE [LARGE SCALE GENOMIC DNA]</scope>
    <source>
        <strain evidence="3">FD-172 SS1</strain>
    </source>
</reference>
<evidence type="ECO:0000313" key="2">
    <source>
        <dbReference type="EMBL" id="KDQ14861.1"/>
    </source>
</evidence>